<dbReference type="PANTHER" id="PTHR34477">
    <property type="entry name" value="UPF0213 PROTEIN YHBQ"/>
    <property type="match status" value="1"/>
</dbReference>
<dbReference type="RefSeq" id="WP_073125253.1">
    <property type="nucleotide sequence ID" value="NZ_FRAA01000010.1"/>
</dbReference>
<dbReference type="PANTHER" id="PTHR34477:SF5">
    <property type="entry name" value="BSL5627 PROTEIN"/>
    <property type="match status" value="1"/>
</dbReference>
<organism evidence="3 4">
    <name type="scientific">Reichenbachiella agariperforans</name>
    <dbReference type="NCBI Taxonomy" id="156994"/>
    <lineage>
        <taxon>Bacteria</taxon>
        <taxon>Pseudomonadati</taxon>
        <taxon>Bacteroidota</taxon>
        <taxon>Cytophagia</taxon>
        <taxon>Cytophagales</taxon>
        <taxon>Reichenbachiellaceae</taxon>
        <taxon>Reichenbachiella</taxon>
    </lineage>
</organism>
<dbReference type="Proteomes" id="UP000184474">
    <property type="component" value="Unassembled WGS sequence"/>
</dbReference>
<dbReference type="PROSITE" id="PS50164">
    <property type="entry name" value="GIY_YIG"/>
    <property type="match status" value="1"/>
</dbReference>
<keyword evidence="3" id="KW-0378">Hydrolase</keyword>
<evidence type="ECO:0000259" key="2">
    <source>
        <dbReference type="PROSITE" id="PS50164"/>
    </source>
</evidence>
<evidence type="ECO:0000256" key="1">
    <source>
        <dbReference type="ARBA" id="ARBA00007435"/>
    </source>
</evidence>
<keyword evidence="4" id="KW-1185">Reference proteome</keyword>
<feature type="domain" description="GIY-YIG" evidence="2">
    <location>
        <begin position="5"/>
        <end position="82"/>
    </location>
</feature>
<comment type="similarity">
    <text evidence="1">Belongs to the UPF0213 family.</text>
</comment>
<reference evidence="4" key="1">
    <citation type="submission" date="2016-11" db="EMBL/GenBank/DDBJ databases">
        <authorList>
            <person name="Varghese N."/>
            <person name="Submissions S."/>
        </authorList>
    </citation>
    <scope>NUCLEOTIDE SEQUENCE [LARGE SCALE GENOMIC DNA]</scope>
    <source>
        <strain evidence="4">DSM 26134</strain>
    </source>
</reference>
<sequence>MSRAKGGYIYIMSNVHRTVLYIGVTADLYTRAYQHKSGHGSAFTHRYNCVDLLYYEIFTDIKSAIAREKRLKKYKREWKWELIDGFNPDRVDLFDQVSEMG</sequence>
<evidence type="ECO:0000313" key="4">
    <source>
        <dbReference type="Proteomes" id="UP000184474"/>
    </source>
</evidence>
<keyword evidence="3" id="KW-0255">Endonuclease</keyword>
<dbReference type="SUPFAM" id="SSF82771">
    <property type="entry name" value="GIY-YIG endonuclease"/>
    <property type="match status" value="1"/>
</dbReference>
<dbReference type="InterPro" id="IPR050190">
    <property type="entry name" value="UPF0213_domain"/>
</dbReference>
<gene>
    <name evidence="3" type="ORF">SAMN04488028_110127</name>
</gene>
<dbReference type="InterPro" id="IPR035901">
    <property type="entry name" value="GIY-YIG_endonuc_sf"/>
</dbReference>
<dbReference type="Pfam" id="PF01541">
    <property type="entry name" value="GIY-YIG"/>
    <property type="match status" value="1"/>
</dbReference>
<name>A0A1M6W574_REIAG</name>
<accession>A0A1M6W574</accession>
<dbReference type="GO" id="GO:0004519">
    <property type="term" value="F:endonuclease activity"/>
    <property type="evidence" value="ECO:0007669"/>
    <property type="project" value="UniProtKB-KW"/>
</dbReference>
<dbReference type="CDD" id="cd10448">
    <property type="entry name" value="GIY-YIG_unchar_3"/>
    <property type="match status" value="1"/>
</dbReference>
<dbReference type="InterPro" id="IPR000305">
    <property type="entry name" value="GIY-YIG_endonuc"/>
</dbReference>
<proteinExistence type="inferred from homology"/>
<protein>
    <submittedName>
        <fullName evidence="3">Putative endonuclease</fullName>
    </submittedName>
</protein>
<dbReference type="AlphaFoldDB" id="A0A1M6W574"/>
<dbReference type="Gene3D" id="3.40.1440.10">
    <property type="entry name" value="GIY-YIG endonuclease"/>
    <property type="match status" value="1"/>
</dbReference>
<dbReference type="STRING" id="156994.SAMN04488028_110127"/>
<keyword evidence="3" id="KW-0540">Nuclease</keyword>
<evidence type="ECO:0000313" key="3">
    <source>
        <dbReference type="EMBL" id="SHK88788.1"/>
    </source>
</evidence>
<dbReference type="EMBL" id="FRAA01000010">
    <property type="protein sequence ID" value="SHK88788.1"/>
    <property type="molecule type" value="Genomic_DNA"/>
</dbReference>